<evidence type="ECO:0000313" key="2">
    <source>
        <dbReference type="EMBL" id="SVC73975.1"/>
    </source>
</evidence>
<proteinExistence type="predicted"/>
<organism evidence="2">
    <name type="scientific">marine metagenome</name>
    <dbReference type="NCBI Taxonomy" id="408172"/>
    <lineage>
        <taxon>unclassified sequences</taxon>
        <taxon>metagenomes</taxon>
        <taxon>ecological metagenomes</taxon>
    </lineage>
</organism>
<sequence>MKYLRNKVDSLPIPARKALGYMFKAYIGWSICADLIIIGGIFYLIFF</sequence>
<feature type="transmembrane region" description="Helical" evidence="1">
    <location>
        <begin position="21"/>
        <end position="46"/>
    </location>
</feature>
<accession>A0A382PMT3</accession>
<keyword evidence="1" id="KW-0812">Transmembrane</keyword>
<dbReference type="AlphaFoldDB" id="A0A382PMT3"/>
<protein>
    <submittedName>
        <fullName evidence="2">Uncharacterized protein</fullName>
    </submittedName>
</protein>
<keyword evidence="1" id="KW-0472">Membrane</keyword>
<dbReference type="EMBL" id="UINC01108114">
    <property type="protein sequence ID" value="SVC73975.1"/>
    <property type="molecule type" value="Genomic_DNA"/>
</dbReference>
<evidence type="ECO:0000256" key="1">
    <source>
        <dbReference type="SAM" id="Phobius"/>
    </source>
</evidence>
<keyword evidence="1" id="KW-1133">Transmembrane helix</keyword>
<gene>
    <name evidence="2" type="ORF">METZ01_LOCUS326829</name>
</gene>
<name>A0A382PMT3_9ZZZZ</name>
<reference evidence="2" key="1">
    <citation type="submission" date="2018-05" db="EMBL/GenBank/DDBJ databases">
        <authorList>
            <person name="Lanie J.A."/>
            <person name="Ng W.-L."/>
            <person name="Kazmierczak K.M."/>
            <person name="Andrzejewski T.M."/>
            <person name="Davidsen T.M."/>
            <person name="Wayne K.J."/>
            <person name="Tettelin H."/>
            <person name="Glass J.I."/>
            <person name="Rusch D."/>
            <person name="Podicherti R."/>
            <person name="Tsui H.-C.T."/>
            <person name="Winkler M.E."/>
        </authorList>
    </citation>
    <scope>NUCLEOTIDE SEQUENCE</scope>
</reference>